<dbReference type="EMBL" id="BGOW01000064">
    <property type="protein sequence ID" value="GBL47677.1"/>
    <property type="molecule type" value="Genomic_DNA"/>
</dbReference>
<evidence type="ECO:0008006" key="4">
    <source>
        <dbReference type="Google" id="ProtNLM"/>
    </source>
</evidence>
<name>A0A401JHY8_9PROT</name>
<organism evidence="2 3">
    <name type="scientific">Sulfuriferula multivorans</name>
    <dbReference type="NCBI Taxonomy" id="1559896"/>
    <lineage>
        <taxon>Bacteria</taxon>
        <taxon>Pseudomonadati</taxon>
        <taxon>Pseudomonadota</taxon>
        <taxon>Betaproteobacteria</taxon>
        <taxon>Nitrosomonadales</taxon>
        <taxon>Sulfuricellaceae</taxon>
        <taxon>Sulfuriferula</taxon>
    </lineage>
</organism>
<protein>
    <recommendedName>
        <fullName evidence="4">Phospholipase D-like domain-containing protein</fullName>
    </recommendedName>
</protein>
<evidence type="ECO:0000313" key="2">
    <source>
        <dbReference type="EMBL" id="GBL47677.1"/>
    </source>
</evidence>
<feature type="compositionally biased region" description="Basic and acidic residues" evidence="1">
    <location>
        <begin position="300"/>
        <end position="311"/>
    </location>
</feature>
<gene>
    <name evidence="2" type="ORF">SFMTTN_3519</name>
</gene>
<reference evidence="2 3" key="1">
    <citation type="journal article" date="2019" name="Front. Microbiol.">
        <title>Genomes of Neutrophilic Sulfur-Oxidizing Chemolithoautotrophs Representing 9 Proteobacterial Species From 8 Genera.</title>
        <authorList>
            <person name="Watanabe T."/>
            <person name="Kojima H."/>
            <person name="Umezawa K."/>
            <person name="Hori C."/>
            <person name="Takasuka T.E."/>
            <person name="Kato Y."/>
            <person name="Fukui M."/>
        </authorList>
    </citation>
    <scope>NUCLEOTIDE SEQUENCE [LARGE SCALE GENOMIC DNA]</scope>
    <source>
        <strain evidence="2 3">TTN</strain>
    </source>
</reference>
<dbReference type="AlphaFoldDB" id="A0A401JHY8"/>
<evidence type="ECO:0000313" key="3">
    <source>
        <dbReference type="Proteomes" id="UP000286806"/>
    </source>
</evidence>
<dbReference type="RefSeq" id="WP_124706429.1">
    <property type="nucleotide sequence ID" value="NZ_BGOW01000064.1"/>
</dbReference>
<sequence length="453" mass="50415">MILEQVLEEVAYARPGFSLVAFKEAALPNYLLTSRLLTLDKKSLGPIEEACLGAVSAGLGDPEDISAFLGLPRIVLNSVLAGLNTTECINYSRPTESANAVVSLTVKGRTTLTTLKEVVPQESVVKFVFDPYERKIRFISTSSLFKPREIKEHGWYEVPLCGAKRPEVEDIPLADIDKVLQKIPRRDEGTRELLAVRRIERREMHFLPCIMLFYRSLSSEDVQVAFYLDDGFSLGHENAFRELGGPELAGANHALATPELPPLDDLIKGVSEKQKLEELLSLEYEVSSQANAGEDIEVGDVPKQERPDKSGEPQPEAAIARLRAMTQRCIRMHEHPGLLRKALTVTKKKLLIVAPWITHYVIDNMFISSLEALLRNGVDVSIGYGLADEEGARGADKAKQKPAITSQAERSLTAIKERFDNFTLVFLGNTHRKLLVSDDKFAVVTRQCRHVIC</sequence>
<dbReference type="Proteomes" id="UP000286806">
    <property type="component" value="Unassembled WGS sequence"/>
</dbReference>
<feature type="region of interest" description="Disordered" evidence="1">
    <location>
        <begin position="293"/>
        <end position="315"/>
    </location>
</feature>
<dbReference type="OrthoDB" id="8410695at2"/>
<evidence type="ECO:0000256" key="1">
    <source>
        <dbReference type="SAM" id="MobiDB-lite"/>
    </source>
</evidence>
<accession>A0A401JHY8</accession>
<keyword evidence="3" id="KW-1185">Reference proteome</keyword>
<comment type="caution">
    <text evidence="2">The sequence shown here is derived from an EMBL/GenBank/DDBJ whole genome shotgun (WGS) entry which is preliminary data.</text>
</comment>
<proteinExistence type="predicted"/>